<keyword evidence="2" id="KW-0479">Metal-binding</keyword>
<dbReference type="SUPFAM" id="SSF49899">
    <property type="entry name" value="Concanavalin A-like lectins/glucanases"/>
    <property type="match status" value="2"/>
</dbReference>
<protein>
    <recommendedName>
        <fullName evidence="7">Secretion system C-terminal sorting domain-containing protein</fullName>
    </recommendedName>
</protein>
<dbReference type="PANTHER" id="PTHR19277">
    <property type="entry name" value="PENTRAXIN"/>
    <property type="match status" value="1"/>
</dbReference>
<dbReference type="NCBIfam" id="TIGR04183">
    <property type="entry name" value="Por_Secre_tail"/>
    <property type="match status" value="1"/>
</dbReference>
<evidence type="ECO:0000256" key="6">
    <source>
        <dbReference type="SAM" id="SignalP"/>
    </source>
</evidence>
<name>A0A840KDN6_9FLAO</name>
<gene>
    <name evidence="8" type="ORF">HNP38_002817</name>
</gene>
<dbReference type="PANTHER" id="PTHR19277:SF125">
    <property type="entry name" value="B6"/>
    <property type="match status" value="1"/>
</dbReference>
<keyword evidence="9" id="KW-1185">Reference proteome</keyword>
<dbReference type="InterPro" id="IPR013320">
    <property type="entry name" value="ConA-like_dom_sf"/>
</dbReference>
<evidence type="ECO:0000256" key="4">
    <source>
        <dbReference type="ARBA" id="ARBA00022837"/>
    </source>
</evidence>
<dbReference type="EMBL" id="JACHLE010000004">
    <property type="protein sequence ID" value="MBB4807511.1"/>
    <property type="molecule type" value="Genomic_DNA"/>
</dbReference>
<dbReference type="Gene3D" id="2.60.120.200">
    <property type="match status" value="2"/>
</dbReference>
<keyword evidence="3 6" id="KW-0732">Signal</keyword>
<dbReference type="InterPro" id="IPR051360">
    <property type="entry name" value="Neuronal_Pentraxin_Related"/>
</dbReference>
<comment type="cofactor">
    <cofactor evidence="1">
        <name>Ca(2+)</name>
        <dbReference type="ChEBI" id="CHEBI:29108"/>
    </cofactor>
</comment>
<comment type="caution">
    <text evidence="8">The sequence shown here is derived from an EMBL/GenBank/DDBJ whole genome shotgun (WGS) entry which is preliminary data.</text>
</comment>
<feature type="signal peptide" evidence="6">
    <location>
        <begin position="1"/>
        <end position="18"/>
    </location>
</feature>
<dbReference type="GO" id="GO:0046872">
    <property type="term" value="F:metal ion binding"/>
    <property type="evidence" value="ECO:0007669"/>
    <property type="project" value="UniProtKB-KW"/>
</dbReference>
<feature type="chain" id="PRO_5032841983" description="Secretion system C-terminal sorting domain-containing protein" evidence="6">
    <location>
        <begin position="19"/>
        <end position="513"/>
    </location>
</feature>
<evidence type="ECO:0000259" key="7">
    <source>
        <dbReference type="Pfam" id="PF18962"/>
    </source>
</evidence>
<dbReference type="Pfam" id="PF13385">
    <property type="entry name" value="Laminin_G_3"/>
    <property type="match status" value="2"/>
</dbReference>
<reference evidence="8 9" key="1">
    <citation type="submission" date="2020-08" db="EMBL/GenBank/DDBJ databases">
        <title>Functional genomics of gut bacteria from endangered species of beetles.</title>
        <authorList>
            <person name="Carlos-Shanley C."/>
        </authorList>
    </citation>
    <scope>NUCLEOTIDE SEQUENCE [LARGE SCALE GENOMIC DNA]</scope>
    <source>
        <strain evidence="8 9">S00151</strain>
    </source>
</reference>
<keyword evidence="4" id="KW-0106">Calcium</keyword>
<accession>A0A840KDN6</accession>
<evidence type="ECO:0000256" key="3">
    <source>
        <dbReference type="ARBA" id="ARBA00022729"/>
    </source>
</evidence>
<sequence>MRTTITCLLFLIFQFVNAQVTNGLIQSFRFNNNYTNDAGDVTFSTTSLTADRDGVPNSAINITYSSQSQAVIPGLPYGSSPRTIAFWAKANSFSGLNYDPVFTYGTGTPGNSCGGSFSADRVMFLGHTDNLTLILGNQNVAGAWYHFIMTYDGTAAKIYRNGSLLGQLDKSWNTINNNDIFRLGVGVGGEQWFSGAVDELKIYNRALDSSEAVELYKGEIRLCDNVAGYFGFNASASSHNGSSVFTTTDPVYPVMYTPDRNNMGNGALQTFQAATQPRAASIPGLPVGNSARTIAFWMKTSTAFTSQPTYFTYGNNANNQTFGLYSATNGNLVFQGFGAGNDVVITNSQLALNNWYHIAVVYNSYTVKVYVNGVLRHSFSNAALNTGNSAFRIGSFNGAVDDLLIYSRALSFGEIESLYSNGIVSCGTLAVSESNMTVKGNISLYPVPVKDFLTIKTEEPVEKVEIFSFSGRKIMEERSLRIDMGQLPAGNYIIRITGRKNNVYSKVITRSDK</sequence>
<feature type="domain" description="Secretion system C-terminal sorting" evidence="7">
    <location>
        <begin position="444"/>
        <end position="508"/>
    </location>
</feature>
<dbReference type="Proteomes" id="UP000592180">
    <property type="component" value="Unassembled WGS sequence"/>
</dbReference>
<organism evidence="8 9">
    <name type="scientific">Chryseobacterium defluvii</name>
    <dbReference type="NCBI Taxonomy" id="160396"/>
    <lineage>
        <taxon>Bacteria</taxon>
        <taxon>Pseudomonadati</taxon>
        <taxon>Bacteroidota</taxon>
        <taxon>Flavobacteriia</taxon>
        <taxon>Flavobacteriales</taxon>
        <taxon>Weeksellaceae</taxon>
        <taxon>Chryseobacterium group</taxon>
        <taxon>Chryseobacterium</taxon>
    </lineage>
</organism>
<dbReference type="GO" id="GO:0004553">
    <property type="term" value="F:hydrolase activity, hydrolyzing O-glycosyl compounds"/>
    <property type="evidence" value="ECO:0007669"/>
    <property type="project" value="UniProtKB-ARBA"/>
</dbReference>
<dbReference type="InterPro" id="IPR026444">
    <property type="entry name" value="Secre_tail"/>
</dbReference>
<evidence type="ECO:0000256" key="2">
    <source>
        <dbReference type="ARBA" id="ARBA00022723"/>
    </source>
</evidence>
<keyword evidence="5" id="KW-1015">Disulfide bond</keyword>
<evidence type="ECO:0000313" key="8">
    <source>
        <dbReference type="EMBL" id="MBB4807511.1"/>
    </source>
</evidence>
<evidence type="ECO:0000256" key="5">
    <source>
        <dbReference type="ARBA" id="ARBA00023157"/>
    </source>
</evidence>
<proteinExistence type="predicted"/>
<dbReference type="AlphaFoldDB" id="A0A840KDN6"/>
<dbReference type="GO" id="GO:0005975">
    <property type="term" value="P:carbohydrate metabolic process"/>
    <property type="evidence" value="ECO:0007669"/>
    <property type="project" value="UniProtKB-ARBA"/>
</dbReference>
<dbReference type="RefSeq" id="WP_184190484.1">
    <property type="nucleotide sequence ID" value="NZ_JACHLE010000004.1"/>
</dbReference>
<evidence type="ECO:0000256" key="1">
    <source>
        <dbReference type="ARBA" id="ARBA00001913"/>
    </source>
</evidence>
<evidence type="ECO:0000313" key="9">
    <source>
        <dbReference type="Proteomes" id="UP000592180"/>
    </source>
</evidence>
<dbReference type="Pfam" id="PF18962">
    <property type="entry name" value="Por_Secre_tail"/>
    <property type="match status" value="1"/>
</dbReference>